<dbReference type="AlphaFoldDB" id="A0AAD7W8G1"/>
<reference evidence="2" key="1">
    <citation type="journal article" date="2023" name="Science">
        <title>Genome structures resolve the early diversification of teleost fishes.</title>
        <authorList>
            <person name="Parey E."/>
            <person name="Louis A."/>
            <person name="Montfort J."/>
            <person name="Bouchez O."/>
            <person name="Roques C."/>
            <person name="Iampietro C."/>
            <person name="Lluch J."/>
            <person name="Castinel A."/>
            <person name="Donnadieu C."/>
            <person name="Desvignes T."/>
            <person name="Floi Bucao C."/>
            <person name="Jouanno E."/>
            <person name="Wen M."/>
            <person name="Mejri S."/>
            <person name="Dirks R."/>
            <person name="Jansen H."/>
            <person name="Henkel C."/>
            <person name="Chen W.J."/>
            <person name="Zahm M."/>
            <person name="Cabau C."/>
            <person name="Klopp C."/>
            <person name="Thompson A.W."/>
            <person name="Robinson-Rechavi M."/>
            <person name="Braasch I."/>
            <person name="Lecointre G."/>
            <person name="Bobe J."/>
            <person name="Postlethwait J.H."/>
            <person name="Berthelot C."/>
            <person name="Roest Crollius H."/>
            <person name="Guiguen Y."/>
        </authorList>
    </citation>
    <scope>NUCLEOTIDE SEQUENCE</scope>
    <source>
        <strain evidence="2">NC1722</strain>
    </source>
</reference>
<comment type="caution">
    <text evidence="2">The sequence shown here is derived from an EMBL/GenBank/DDBJ whole genome shotgun (WGS) entry which is preliminary data.</text>
</comment>
<sequence>MRVTWSFASSLGPARGRRRPRRDAVSPPGFLGPPKQRSAFSALSPWQPRKSDPFHISGCFSSHCAVRRYRLRKWRPPPPLAQDQWDESMPSLLCYTPPTPWRNRR</sequence>
<keyword evidence="3" id="KW-1185">Reference proteome</keyword>
<protein>
    <submittedName>
        <fullName evidence="2">Uncharacterized protein</fullName>
    </submittedName>
</protein>
<evidence type="ECO:0000313" key="3">
    <source>
        <dbReference type="Proteomes" id="UP001221898"/>
    </source>
</evidence>
<evidence type="ECO:0000256" key="1">
    <source>
        <dbReference type="SAM" id="MobiDB-lite"/>
    </source>
</evidence>
<organism evidence="2 3">
    <name type="scientific">Aldrovandia affinis</name>
    <dbReference type="NCBI Taxonomy" id="143900"/>
    <lineage>
        <taxon>Eukaryota</taxon>
        <taxon>Metazoa</taxon>
        <taxon>Chordata</taxon>
        <taxon>Craniata</taxon>
        <taxon>Vertebrata</taxon>
        <taxon>Euteleostomi</taxon>
        <taxon>Actinopterygii</taxon>
        <taxon>Neopterygii</taxon>
        <taxon>Teleostei</taxon>
        <taxon>Notacanthiformes</taxon>
        <taxon>Halosauridae</taxon>
        <taxon>Aldrovandia</taxon>
    </lineage>
</organism>
<dbReference type="Proteomes" id="UP001221898">
    <property type="component" value="Unassembled WGS sequence"/>
</dbReference>
<proteinExistence type="predicted"/>
<gene>
    <name evidence="2" type="ORF">AAFF_G00157960</name>
</gene>
<dbReference type="EMBL" id="JAINUG010000213">
    <property type="protein sequence ID" value="KAJ8387300.1"/>
    <property type="molecule type" value="Genomic_DNA"/>
</dbReference>
<evidence type="ECO:0000313" key="2">
    <source>
        <dbReference type="EMBL" id="KAJ8387300.1"/>
    </source>
</evidence>
<name>A0AAD7W8G1_9TELE</name>
<accession>A0AAD7W8G1</accession>
<feature type="region of interest" description="Disordered" evidence="1">
    <location>
        <begin position="1"/>
        <end position="46"/>
    </location>
</feature>